<dbReference type="Proteomes" id="UP000019494">
    <property type="component" value="Unassembled WGS sequence"/>
</dbReference>
<protein>
    <submittedName>
        <fullName evidence="3">Dehydratase</fullName>
    </submittedName>
</protein>
<dbReference type="Pfam" id="PF01575">
    <property type="entry name" value="MaoC_dehydratas"/>
    <property type="match status" value="1"/>
</dbReference>
<dbReference type="InterPro" id="IPR002539">
    <property type="entry name" value="MaoC-like_dom"/>
</dbReference>
<organism evidence="3 4">
    <name type="scientific">Intrasporangium chromatireducens Q5-1</name>
    <dbReference type="NCBI Taxonomy" id="584657"/>
    <lineage>
        <taxon>Bacteria</taxon>
        <taxon>Bacillati</taxon>
        <taxon>Actinomycetota</taxon>
        <taxon>Actinomycetes</taxon>
        <taxon>Micrococcales</taxon>
        <taxon>Intrasporangiaceae</taxon>
        <taxon>Intrasporangium</taxon>
    </lineage>
</organism>
<evidence type="ECO:0000313" key="4">
    <source>
        <dbReference type="Proteomes" id="UP000019494"/>
    </source>
</evidence>
<dbReference type="PANTHER" id="PTHR43841:SF1">
    <property type="entry name" value="3-HYDROXYACYL-THIOESTER DEHYDRATASE X"/>
    <property type="match status" value="1"/>
</dbReference>
<dbReference type="InterPro" id="IPR029069">
    <property type="entry name" value="HotDog_dom_sf"/>
</dbReference>
<feature type="domain" description="MaoC-like" evidence="2">
    <location>
        <begin position="183"/>
        <end position="261"/>
    </location>
</feature>
<accession>W9GL85</accession>
<dbReference type="Gene3D" id="3.10.129.10">
    <property type="entry name" value="Hotdog Thioesterase"/>
    <property type="match status" value="1"/>
</dbReference>
<dbReference type="AlphaFoldDB" id="W9GL85"/>
<name>W9GL85_9MICO</name>
<dbReference type="PATRIC" id="fig|584657.3.peg.2215"/>
<dbReference type="OrthoDB" id="9774179at2"/>
<keyword evidence="4" id="KW-1185">Reference proteome</keyword>
<dbReference type="EMBL" id="AWQS01000079">
    <property type="protein sequence ID" value="EWT05887.1"/>
    <property type="molecule type" value="Genomic_DNA"/>
</dbReference>
<comment type="similarity">
    <text evidence="1">Belongs to the enoyl-CoA hydratase/isomerase family.</text>
</comment>
<evidence type="ECO:0000313" key="3">
    <source>
        <dbReference type="EMBL" id="EWT05887.1"/>
    </source>
</evidence>
<dbReference type="PANTHER" id="PTHR43841">
    <property type="entry name" value="3-HYDROXYACYL-THIOESTER DEHYDRATASE HTDX-RELATED"/>
    <property type="match status" value="1"/>
</dbReference>
<comment type="caution">
    <text evidence="3">The sequence shown here is derived from an EMBL/GenBank/DDBJ whole genome shotgun (WGS) entry which is preliminary data.</text>
</comment>
<evidence type="ECO:0000259" key="2">
    <source>
        <dbReference type="Pfam" id="PF01575"/>
    </source>
</evidence>
<gene>
    <name evidence="3" type="ORF">N864_01430</name>
</gene>
<sequence length="285" mass="31693">MTRELVLEGPPDLRRIYATAALKRAAGHDGLPDLRVVRRGVTVDPDNLARYARACQFTLSERLPLPYPHLLGFPLQMVVMSQHDFPFPLVGSIHVENVITVSKPLTLADPLDVAVHAENLRLHPKGRQVDLVTEVSSGDQTAWRGVSTYLARGAEHPEAVASEPPTLDALESVRSGPTWRFGERTGRMFAGIGGDWNPIHVHPILAKPLGFPTAIAHGMYSYSRCVAALQPRLPQSGVTSHVWFRKPIRLPSTVRLRTAFEHHRMLSLLEGVKRDLDHAVLEHTW</sequence>
<proteinExistence type="inferred from homology"/>
<dbReference type="SUPFAM" id="SSF54637">
    <property type="entry name" value="Thioesterase/thiol ester dehydrase-isomerase"/>
    <property type="match status" value="2"/>
</dbReference>
<evidence type="ECO:0000256" key="1">
    <source>
        <dbReference type="ARBA" id="ARBA00005254"/>
    </source>
</evidence>
<reference evidence="4" key="1">
    <citation type="submission" date="2013-08" db="EMBL/GenBank/DDBJ databases">
        <title>Intrasporangium oryzae NRRL B-24470.</title>
        <authorList>
            <person name="Liu H."/>
            <person name="Wang G."/>
        </authorList>
    </citation>
    <scope>NUCLEOTIDE SEQUENCE [LARGE SCALE GENOMIC DNA]</scope>
    <source>
        <strain evidence="4">Q5-1</strain>
    </source>
</reference>
<dbReference type="CDD" id="cd03441">
    <property type="entry name" value="R_hydratase_like"/>
    <property type="match status" value="1"/>
</dbReference>